<dbReference type="Gene3D" id="3.90.550.10">
    <property type="entry name" value="Spore Coat Polysaccharide Biosynthesis Protein SpsA, Chain A"/>
    <property type="match status" value="1"/>
</dbReference>
<reference evidence="1 2" key="1">
    <citation type="submission" date="2016-07" db="EMBL/GenBank/DDBJ databases">
        <title>Pervasive Adenine N6-methylation of Active Genes in Fungi.</title>
        <authorList>
            <consortium name="DOE Joint Genome Institute"/>
            <person name="Mondo S.J."/>
            <person name="Dannebaum R.O."/>
            <person name="Kuo R.C."/>
            <person name="Labutti K."/>
            <person name="Haridas S."/>
            <person name="Kuo A."/>
            <person name="Salamov A."/>
            <person name="Ahrendt S.R."/>
            <person name="Lipzen A."/>
            <person name="Sullivan W."/>
            <person name="Andreopoulos W.B."/>
            <person name="Clum A."/>
            <person name="Lindquist E."/>
            <person name="Daum C."/>
            <person name="Ramamoorthy G.K."/>
            <person name="Gryganskyi A."/>
            <person name="Culley D."/>
            <person name="Magnuson J.K."/>
            <person name="James T.Y."/>
            <person name="O'Malley M.A."/>
            <person name="Stajich J.E."/>
            <person name="Spatafora J.W."/>
            <person name="Visel A."/>
            <person name="Grigoriev I.V."/>
        </authorList>
    </citation>
    <scope>NUCLEOTIDE SEQUENCE [LARGE SCALE GENOMIC DNA]</scope>
    <source>
        <strain evidence="1 2">62-1032</strain>
    </source>
</reference>
<dbReference type="SUPFAM" id="SSF53448">
    <property type="entry name" value="Nucleotide-diphospho-sugar transferases"/>
    <property type="match status" value="1"/>
</dbReference>
<dbReference type="OrthoDB" id="2538272at2759"/>
<dbReference type="AlphaFoldDB" id="A0A1Y2ET65"/>
<organism evidence="1 2">
    <name type="scientific">Leucosporidium creatinivorum</name>
    <dbReference type="NCBI Taxonomy" id="106004"/>
    <lineage>
        <taxon>Eukaryota</taxon>
        <taxon>Fungi</taxon>
        <taxon>Dikarya</taxon>
        <taxon>Basidiomycota</taxon>
        <taxon>Pucciniomycotina</taxon>
        <taxon>Microbotryomycetes</taxon>
        <taxon>Leucosporidiales</taxon>
        <taxon>Leucosporidium</taxon>
    </lineage>
</organism>
<dbReference type="InterPro" id="IPR029044">
    <property type="entry name" value="Nucleotide-diphossugar_trans"/>
</dbReference>
<evidence type="ECO:0000313" key="1">
    <source>
        <dbReference type="EMBL" id="ORY74759.1"/>
    </source>
</evidence>
<dbReference type="Proteomes" id="UP000193467">
    <property type="component" value="Unassembled WGS sequence"/>
</dbReference>
<dbReference type="PANTHER" id="PTHR33604">
    <property type="entry name" value="OSJNBA0004B13.7 PROTEIN"/>
    <property type="match status" value="1"/>
</dbReference>
<keyword evidence="2" id="KW-1185">Reference proteome</keyword>
<accession>A0A1Y2ET65</accession>
<dbReference type="STRING" id="106004.A0A1Y2ET65"/>
<evidence type="ECO:0000313" key="2">
    <source>
        <dbReference type="Proteomes" id="UP000193467"/>
    </source>
</evidence>
<gene>
    <name evidence="1" type="ORF">BCR35DRAFT_306572</name>
</gene>
<protein>
    <submittedName>
        <fullName evidence="1">Uncharacterized protein</fullName>
    </submittedName>
</protein>
<sequence>MGEGEGGARCHLDLHSLGSSPTAHSLEAELEHHNPSILFHLLPSFPSSSSTSLLTALRSSNAIFGPKQGGRRTTKAMVEDSGDRTVVVGLKREEVEEGVVDWIAGLERGALRHWHTPRIDVSVLTMNRPESLARLLTSLQTAHYHDDDISLSINLEQTADRATHRLVEEFDWHHGPVSVRHRIVRGGLMPAVVESWYPTSNDSYGVFLEDDIEVSPLFYSWLKLTVLQYRYSSTDPSFPDPSAHLFGISLYQPKNLELLPIGRRPFDAHSVFSSLSLPPTTPYLSQVPCSWGALYFPEIWREFHSYLALRLSEIALPISEPIVPDIKSNRWPRSWKKYFIELVYLRGYVMLYPNYADFYSLSTNHVEVGTHIKSNADLLKRKDLFEVPLLPSNASILHLLPYARLPSWPELPLLDFWGGVTTDEEVKERGWQTWSQLATCEKGVMSTEKELTFEARELLCKRVYERVERLVEAQPLKPLPRPPPPPPPPLVNRPPIVAHPDKAFVDGIGAVGAEGRLGAREQEGARIDRELELNVRRPIVGAVRGVGGGGVGMEGAEMREPERVELEGEEADIQLEDGEIDLNGVEQDGVETVDAVPVGEEAFEV</sequence>
<proteinExistence type="predicted"/>
<dbReference type="InParanoid" id="A0A1Y2ET65"/>
<name>A0A1Y2ET65_9BASI</name>
<comment type="caution">
    <text evidence="1">The sequence shown here is derived from an EMBL/GenBank/DDBJ whole genome shotgun (WGS) entry which is preliminary data.</text>
</comment>
<dbReference type="PANTHER" id="PTHR33604:SF3">
    <property type="entry name" value="OSJNBA0004B13.7 PROTEIN"/>
    <property type="match status" value="1"/>
</dbReference>
<dbReference type="EMBL" id="MCGR01000040">
    <property type="protein sequence ID" value="ORY74759.1"/>
    <property type="molecule type" value="Genomic_DNA"/>
</dbReference>